<evidence type="ECO:0000256" key="1">
    <source>
        <dbReference type="ARBA" id="ARBA00004651"/>
    </source>
</evidence>
<protein>
    <submittedName>
        <fullName evidence="7">MFS transporter</fullName>
    </submittedName>
</protein>
<dbReference type="RefSeq" id="WP_263711709.1">
    <property type="nucleotide sequence ID" value="NZ_JAOWKX010000003.1"/>
</dbReference>
<dbReference type="InterPro" id="IPR011701">
    <property type="entry name" value="MFS"/>
</dbReference>
<keyword evidence="5 6" id="KW-0472">Membrane</keyword>
<dbReference type="Gene3D" id="1.20.1250.20">
    <property type="entry name" value="MFS general substrate transporter like domains"/>
    <property type="match status" value="1"/>
</dbReference>
<evidence type="ECO:0000313" key="7">
    <source>
        <dbReference type="EMBL" id="MCV2884446.1"/>
    </source>
</evidence>
<dbReference type="SUPFAM" id="SSF103473">
    <property type="entry name" value="MFS general substrate transporter"/>
    <property type="match status" value="1"/>
</dbReference>
<reference evidence="7 8" key="1">
    <citation type="submission" date="2022-10" db="EMBL/GenBank/DDBJ databases">
        <title>Aestuariibacter sp. AA17 isolated from Montipora capitata coral fragment.</title>
        <authorList>
            <person name="Emsley S.A."/>
            <person name="Pfannmuller K.M."/>
            <person name="Loughran R.M."/>
            <person name="Shlafstein M."/>
            <person name="Papke E."/>
            <person name="Saw J.H."/>
            <person name="Ushijima B."/>
            <person name="Videau P."/>
        </authorList>
    </citation>
    <scope>NUCLEOTIDE SEQUENCE [LARGE SCALE GENOMIC DNA]</scope>
    <source>
        <strain evidence="7 8">AA17</strain>
    </source>
</reference>
<feature type="transmembrane region" description="Helical" evidence="6">
    <location>
        <begin position="65"/>
        <end position="84"/>
    </location>
</feature>
<feature type="transmembrane region" description="Helical" evidence="6">
    <location>
        <begin position="96"/>
        <end position="117"/>
    </location>
</feature>
<keyword evidence="2" id="KW-1003">Cell membrane</keyword>
<gene>
    <name evidence="7" type="ORF">OE749_07045</name>
</gene>
<feature type="transmembrane region" description="Helical" evidence="6">
    <location>
        <begin position="278"/>
        <end position="295"/>
    </location>
</feature>
<comment type="subcellular location">
    <subcellularLocation>
        <location evidence="1">Cell membrane</location>
        <topology evidence="1">Multi-pass membrane protein</topology>
    </subcellularLocation>
</comment>
<dbReference type="Pfam" id="PF07690">
    <property type="entry name" value="MFS_1"/>
    <property type="match status" value="1"/>
</dbReference>
<keyword evidence="4 6" id="KW-1133">Transmembrane helix</keyword>
<feature type="transmembrane region" description="Helical" evidence="6">
    <location>
        <begin position="164"/>
        <end position="182"/>
    </location>
</feature>
<feature type="transmembrane region" description="Helical" evidence="6">
    <location>
        <begin position="9"/>
        <end position="27"/>
    </location>
</feature>
<dbReference type="EMBL" id="JAOWKX010000003">
    <property type="protein sequence ID" value="MCV2884446.1"/>
    <property type="molecule type" value="Genomic_DNA"/>
</dbReference>
<evidence type="ECO:0000256" key="5">
    <source>
        <dbReference type="ARBA" id="ARBA00023136"/>
    </source>
</evidence>
<feature type="transmembrane region" description="Helical" evidence="6">
    <location>
        <begin position="244"/>
        <end position="266"/>
    </location>
</feature>
<evidence type="ECO:0000256" key="4">
    <source>
        <dbReference type="ARBA" id="ARBA00022989"/>
    </source>
</evidence>
<dbReference type="Proteomes" id="UP001652504">
    <property type="component" value="Unassembled WGS sequence"/>
</dbReference>
<feature type="transmembrane region" description="Helical" evidence="6">
    <location>
        <begin position="301"/>
        <end position="320"/>
    </location>
</feature>
<comment type="caution">
    <text evidence="7">The sequence shown here is derived from an EMBL/GenBank/DDBJ whole genome shotgun (WGS) entry which is preliminary data.</text>
</comment>
<keyword evidence="8" id="KW-1185">Reference proteome</keyword>
<feature type="transmembrane region" description="Helical" evidence="6">
    <location>
        <begin position="129"/>
        <end position="152"/>
    </location>
</feature>
<feature type="transmembrane region" description="Helical" evidence="6">
    <location>
        <begin position="365"/>
        <end position="384"/>
    </location>
</feature>
<dbReference type="PANTHER" id="PTHR23513:SF6">
    <property type="entry name" value="MAJOR FACILITATOR SUPERFAMILY ASSOCIATED DOMAIN-CONTAINING PROTEIN"/>
    <property type="match status" value="1"/>
</dbReference>
<dbReference type="PANTHER" id="PTHR23513">
    <property type="entry name" value="INTEGRAL MEMBRANE EFFLUX PROTEIN-RELATED"/>
    <property type="match status" value="1"/>
</dbReference>
<name>A0ABT3A800_9ALTE</name>
<organism evidence="7 8">
    <name type="scientific">Fluctibacter corallii</name>
    <dbReference type="NCBI Taxonomy" id="2984329"/>
    <lineage>
        <taxon>Bacteria</taxon>
        <taxon>Pseudomonadati</taxon>
        <taxon>Pseudomonadota</taxon>
        <taxon>Gammaproteobacteria</taxon>
        <taxon>Alteromonadales</taxon>
        <taxon>Alteromonadaceae</taxon>
        <taxon>Fluctibacter</taxon>
    </lineage>
</organism>
<feature type="transmembrane region" description="Helical" evidence="6">
    <location>
        <begin position="341"/>
        <end position="359"/>
    </location>
</feature>
<feature type="transmembrane region" description="Helical" evidence="6">
    <location>
        <begin position="212"/>
        <end position="232"/>
    </location>
</feature>
<feature type="transmembrane region" description="Helical" evidence="6">
    <location>
        <begin position="33"/>
        <end position="53"/>
    </location>
</feature>
<evidence type="ECO:0000313" key="8">
    <source>
        <dbReference type="Proteomes" id="UP001652504"/>
    </source>
</evidence>
<proteinExistence type="predicted"/>
<evidence type="ECO:0000256" key="6">
    <source>
        <dbReference type="SAM" id="Phobius"/>
    </source>
</evidence>
<dbReference type="InterPro" id="IPR036259">
    <property type="entry name" value="MFS_trans_sf"/>
</dbReference>
<keyword evidence="3 6" id="KW-0812">Transmembrane</keyword>
<evidence type="ECO:0000256" key="3">
    <source>
        <dbReference type="ARBA" id="ARBA00022692"/>
    </source>
</evidence>
<accession>A0ABT3A800</accession>
<evidence type="ECO:0000256" key="2">
    <source>
        <dbReference type="ARBA" id="ARBA00022475"/>
    </source>
</evidence>
<sequence>MPLFWLGEFSINIARGIFTLALGMLLYEATDSLWAFTFAILGEFGVSILIQGMAGTIVDKFGARWVLPFATLSNSAIIGTILFANPELINQPNLLLLIAMGLYISKPFIRNSVFVLIADLSEKDKLEKFNGYMSISLQCGQLLGMALAGVMLERYSSTTVLFGVFWGFTAAFICYSFVCLFAPNATTEPSDNSQSGSWIKVFKFIMNSKEMIVVIGIATFDYLAIALFNLLLAPAVKHNFDNLARWLSIIDIAFAVGAIAGGIFIAKAVSPANLRLPATLASMLSAASLYLLYVYDGHGVAVVVSTILFGFFTTASTVSWMSVQQASFPSEIRGRLASTRYISNACVAALGCMLVSYANDINFKQAALVAFALMLMMAITVAVVQFRKSYLNKLNSIT</sequence>